<dbReference type="InterPro" id="IPR041698">
    <property type="entry name" value="Methyltransf_25"/>
</dbReference>
<keyword evidence="5" id="KW-1185">Reference proteome</keyword>
<dbReference type="GO" id="GO:0008168">
    <property type="term" value="F:methyltransferase activity"/>
    <property type="evidence" value="ECO:0007669"/>
    <property type="project" value="UniProtKB-KW"/>
</dbReference>
<keyword evidence="1 4" id="KW-0489">Methyltransferase</keyword>
<dbReference type="RefSeq" id="WP_260195631.1">
    <property type="nucleotide sequence ID" value="NZ_JAFFZE010000027.1"/>
</dbReference>
<evidence type="ECO:0000256" key="2">
    <source>
        <dbReference type="ARBA" id="ARBA00022679"/>
    </source>
</evidence>
<dbReference type="SUPFAM" id="SSF53335">
    <property type="entry name" value="S-adenosyl-L-methionine-dependent methyltransferases"/>
    <property type="match status" value="1"/>
</dbReference>
<reference evidence="4 5" key="1">
    <citation type="submission" date="2021-02" db="EMBL/GenBank/DDBJ databases">
        <title>Actinophytocola xerophila sp. nov., isolated from soil of cotton cropping field.</title>
        <authorList>
            <person name="Huang R."/>
            <person name="Chen X."/>
            <person name="Ge X."/>
            <person name="Liu W."/>
        </authorList>
    </citation>
    <scope>NUCLEOTIDE SEQUENCE [LARGE SCALE GENOMIC DNA]</scope>
    <source>
        <strain evidence="4 5">S1-96</strain>
    </source>
</reference>
<organism evidence="4 5">
    <name type="scientific">Actinophytocola gossypii</name>
    <dbReference type="NCBI Taxonomy" id="2812003"/>
    <lineage>
        <taxon>Bacteria</taxon>
        <taxon>Bacillati</taxon>
        <taxon>Actinomycetota</taxon>
        <taxon>Actinomycetes</taxon>
        <taxon>Pseudonocardiales</taxon>
        <taxon>Pseudonocardiaceae</taxon>
    </lineage>
</organism>
<dbReference type="Gene3D" id="3.40.50.150">
    <property type="entry name" value="Vaccinia Virus protein VP39"/>
    <property type="match status" value="1"/>
</dbReference>
<dbReference type="CDD" id="cd02440">
    <property type="entry name" value="AdoMet_MTases"/>
    <property type="match status" value="1"/>
</dbReference>
<evidence type="ECO:0000313" key="5">
    <source>
        <dbReference type="Proteomes" id="UP001156441"/>
    </source>
</evidence>
<evidence type="ECO:0000313" key="4">
    <source>
        <dbReference type="EMBL" id="MCT2587723.1"/>
    </source>
</evidence>
<name>A0ABT2JIK8_9PSEU</name>
<protein>
    <submittedName>
        <fullName evidence="4">Methyltransferase domain-containing protein</fullName>
    </submittedName>
</protein>
<gene>
    <name evidence="4" type="ORF">JT362_31850</name>
</gene>
<dbReference type="InterPro" id="IPR029063">
    <property type="entry name" value="SAM-dependent_MTases_sf"/>
</dbReference>
<proteinExistence type="predicted"/>
<dbReference type="EMBL" id="JAFFZE010000027">
    <property type="protein sequence ID" value="MCT2587723.1"/>
    <property type="molecule type" value="Genomic_DNA"/>
</dbReference>
<dbReference type="PANTHER" id="PTHR43861:SF1">
    <property type="entry name" value="TRANS-ACONITATE 2-METHYLTRANSFERASE"/>
    <property type="match status" value="1"/>
</dbReference>
<evidence type="ECO:0000259" key="3">
    <source>
        <dbReference type="Pfam" id="PF13649"/>
    </source>
</evidence>
<keyword evidence="2" id="KW-0808">Transferase</keyword>
<evidence type="ECO:0000256" key="1">
    <source>
        <dbReference type="ARBA" id="ARBA00022603"/>
    </source>
</evidence>
<dbReference type="Pfam" id="PF13649">
    <property type="entry name" value="Methyltransf_25"/>
    <property type="match status" value="1"/>
</dbReference>
<comment type="caution">
    <text evidence="4">The sequence shown here is derived from an EMBL/GenBank/DDBJ whole genome shotgun (WGS) entry which is preliminary data.</text>
</comment>
<accession>A0ABT2JIK8</accession>
<dbReference type="PANTHER" id="PTHR43861">
    <property type="entry name" value="TRANS-ACONITATE 2-METHYLTRANSFERASE-RELATED"/>
    <property type="match status" value="1"/>
</dbReference>
<feature type="domain" description="Methyltransferase" evidence="3">
    <location>
        <begin position="45"/>
        <end position="132"/>
    </location>
</feature>
<dbReference type="GO" id="GO:0032259">
    <property type="term" value="P:methylation"/>
    <property type="evidence" value="ECO:0007669"/>
    <property type="project" value="UniProtKB-KW"/>
</dbReference>
<sequence length="266" mass="28194">MRNVTTSSNWSAEWWAEHDERYDALLAPMTRHLLAAAAIRPGERVVDVGCGCGNTTRLAGRAAPDGSALGVDKSPTMLAKAALRTEESGPANVRFVQADAQTHPFEPADVVLSQFGVMFFDDPVAAFANLRRAGGRLVFLCWQAMERNESRLVKRAALSPHVRVPPDQPGVGPASLADPDRIRGILTEAGYTGVELTDVREPLLVGPTADAACDFELGAPALAAAFAEAGPDAAARARDALRAAYADRETPDGVFLGYAAWLVTAG</sequence>
<dbReference type="Proteomes" id="UP001156441">
    <property type="component" value="Unassembled WGS sequence"/>
</dbReference>